<keyword evidence="1" id="KW-0812">Transmembrane</keyword>
<dbReference type="Proteomes" id="UP001223978">
    <property type="component" value="Unassembled WGS sequence"/>
</dbReference>
<protein>
    <recommendedName>
        <fullName evidence="4">DUF4239 domain-containing protein</fullName>
    </recommendedName>
</protein>
<keyword evidence="1" id="KW-1133">Transmembrane helix</keyword>
<reference evidence="2 3" key="1">
    <citation type="submission" date="2023-05" db="EMBL/GenBank/DDBJ databases">
        <title>Draft genome sequence of Streptomyces sp. B-S-A6 isolated from a cave soil in Thailand.</title>
        <authorList>
            <person name="Chamroensaksri N."/>
            <person name="Muangham S."/>
        </authorList>
    </citation>
    <scope>NUCLEOTIDE SEQUENCE [LARGE SCALE GENOMIC DNA]</scope>
    <source>
        <strain evidence="2 3">B-S-A6</strain>
    </source>
</reference>
<gene>
    <name evidence="2" type="ORF">QIS96_28250</name>
</gene>
<keyword evidence="1" id="KW-0472">Membrane</keyword>
<dbReference type="RefSeq" id="WP_282545607.1">
    <property type="nucleotide sequence ID" value="NZ_JASCIQ010000035.1"/>
</dbReference>
<organism evidence="2 3">
    <name type="scientific">Streptomyces cavernicola</name>
    <dbReference type="NCBI Taxonomy" id="3043613"/>
    <lineage>
        <taxon>Bacteria</taxon>
        <taxon>Bacillati</taxon>
        <taxon>Actinomycetota</taxon>
        <taxon>Actinomycetes</taxon>
        <taxon>Kitasatosporales</taxon>
        <taxon>Streptomycetaceae</taxon>
        <taxon>Streptomyces</taxon>
    </lineage>
</organism>
<keyword evidence="3" id="KW-1185">Reference proteome</keyword>
<name>A0ABT6SII6_9ACTN</name>
<feature type="transmembrane region" description="Helical" evidence="1">
    <location>
        <begin position="292"/>
        <end position="310"/>
    </location>
</feature>
<evidence type="ECO:0008006" key="4">
    <source>
        <dbReference type="Google" id="ProtNLM"/>
    </source>
</evidence>
<dbReference type="EMBL" id="JASCIQ010000035">
    <property type="protein sequence ID" value="MDI3407694.1"/>
    <property type="molecule type" value="Genomic_DNA"/>
</dbReference>
<feature type="transmembrane region" description="Helical" evidence="1">
    <location>
        <begin position="94"/>
        <end position="113"/>
    </location>
</feature>
<feature type="transmembrane region" description="Helical" evidence="1">
    <location>
        <begin position="316"/>
        <end position="338"/>
    </location>
</feature>
<accession>A0ABT6SII6</accession>
<comment type="caution">
    <text evidence="2">The sequence shown here is derived from an EMBL/GenBank/DDBJ whole genome shotgun (WGS) entry which is preliminary data.</text>
</comment>
<feature type="transmembrane region" description="Helical" evidence="1">
    <location>
        <begin position="125"/>
        <end position="142"/>
    </location>
</feature>
<evidence type="ECO:0000256" key="1">
    <source>
        <dbReference type="SAM" id="Phobius"/>
    </source>
</evidence>
<evidence type="ECO:0000313" key="2">
    <source>
        <dbReference type="EMBL" id="MDI3407694.1"/>
    </source>
</evidence>
<feature type="transmembrane region" description="Helical" evidence="1">
    <location>
        <begin position="6"/>
        <end position="25"/>
    </location>
</feature>
<sequence length="350" mass="38101">MTRVEWGAIALLAWAVSLQLLLMTASAQRRGKKTHLESLLWKRACAGAERRRTKLEEDVRESDLATPLAPETLNYLQREDVLFQASGEALTVKMITTTFLALHAGGAAVAVWLDGDGDWREPSMFSSILIPLGITVWLNILAMGPGMRRWTTDTLTSTGRRSYEALLKPFETSGPEPLGDAPFHARHIPAVRALEDFARALERYAVERALPDGSSPMPQVVARYTAAAAHVRDLRDGVELDRVDGRKRALLEVERLLKVLAGPRLLDLAPSVADADSMLTRHHARRAWRRQTLVLVVFTLGLASVVGALAVSESAIGAAVAAVAATFLVASWAKYFGLPTGNDGGQERPG</sequence>
<evidence type="ECO:0000313" key="3">
    <source>
        <dbReference type="Proteomes" id="UP001223978"/>
    </source>
</evidence>
<proteinExistence type="predicted"/>